<dbReference type="PhylomeDB" id="T1II69"/>
<dbReference type="EMBL" id="JH430143">
    <property type="status" value="NOT_ANNOTATED_CDS"/>
    <property type="molecule type" value="Genomic_DNA"/>
</dbReference>
<dbReference type="SUPFAM" id="SSF57783">
    <property type="entry name" value="Zinc beta-ribbon"/>
    <property type="match status" value="1"/>
</dbReference>
<dbReference type="EnsemblMetazoa" id="SMAR000561-RA">
    <property type="protein sequence ID" value="SMAR000561-PA"/>
    <property type="gene ID" value="SMAR000561"/>
</dbReference>
<keyword evidence="7" id="KW-1185">Reference proteome</keyword>
<feature type="domain" description="HTH TFE/IIEalpha-type" evidence="5">
    <location>
        <begin position="33"/>
        <end position="125"/>
    </location>
</feature>
<evidence type="ECO:0000259" key="5">
    <source>
        <dbReference type="PROSITE" id="PS51344"/>
    </source>
</evidence>
<dbReference type="InterPro" id="IPR039997">
    <property type="entry name" value="TFE"/>
</dbReference>
<dbReference type="InterPro" id="IPR002853">
    <property type="entry name" value="TFIIE_asu"/>
</dbReference>
<dbReference type="InterPro" id="IPR024550">
    <property type="entry name" value="TFIIEa/SarR/Rpc3_HTH_dom"/>
</dbReference>
<dbReference type="Pfam" id="PF02002">
    <property type="entry name" value="TFIIE_alpha"/>
    <property type="match status" value="1"/>
</dbReference>
<reference evidence="6" key="2">
    <citation type="submission" date="2015-02" db="UniProtKB">
        <authorList>
            <consortium name="EnsemblMetazoa"/>
        </authorList>
    </citation>
    <scope>IDENTIFICATION</scope>
</reference>
<accession>T1II69</accession>
<comment type="similarity">
    <text evidence="1">Belongs to the TFIIE alpha subunit family.</text>
</comment>
<dbReference type="SMART" id="SM00531">
    <property type="entry name" value="TFIIE"/>
    <property type="match status" value="1"/>
</dbReference>
<proteinExistence type="inferred from homology"/>
<evidence type="ECO:0000256" key="2">
    <source>
        <dbReference type="ARBA" id="ARBA00023015"/>
    </source>
</evidence>
<dbReference type="PROSITE" id="PS51344">
    <property type="entry name" value="HTH_TFE_IIE"/>
    <property type="match status" value="1"/>
</dbReference>
<dbReference type="InterPro" id="IPR017919">
    <property type="entry name" value="TFIIE/TFIIEa_HTH"/>
</dbReference>
<sequence length="388" mass="45071">MSRKRVRTEENQQIPSSKRQKTEILASEIPPCLKRLVRMVVRAFLGTEHKLIIDALVHHPCISEEDLMEYLKFDPKQIRPIISTLKLEKFIQTRAMQIAPAMPDGKPTHRNYYFINYKSFVNTLKYKLDQMRRKIETDERNSTNSRAMFKCPQCKKTFGELEVDLLFDRKTGEFHCTACNSILTEIENNNNSLSDQNSRMLVTKFNENFAPIFDLLREAEGIRLAPDLLEPEPTDMSKILQRDVRVFVINPKRQVGPEIKIGFGECDRVVEIKKELPIWMARSTVIDADKCQVRDDVVVSAPIVEDLEQVNIMQVLLEHEKKNIQIKGFESRQEIEVMDDDDDDVMITIGDIKVPLDSVTGELIKKMSQIEKDVYIKLSREVYANMYE</sequence>
<evidence type="ECO:0000256" key="1">
    <source>
        <dbReference type="ARBA" id="ARBA00008947"/>
    </source>
</evidence>
<evidence type="ECO:0000313" key="6">
    <source>
        <dbReference type="EnsemblMetazoa" id="SMAR000561-PA"/>
    </source>
</evidence>
<dbReference type="Gene3D" id="6.10.140.1250">
    <property type="match status" value="1"/>
</dbReference>
<dbReference type="AlphaFoldDB" id="T1II69"/>
<dbReference type="PANTHER" id="PTHR13097">
    <property type="entry name" value="TRANSCRIPTION INITIATION FACTOR IIE, ALPHA SUBUNIT"/>
    <property type="match status" value="1"/>
</dbReference>
<dbReference type="InterPro" id="IPR021600">
    <property type="entry name" value="TFIIE_asu_C"/>
</dbReference>
<name>T1II69_STRMM</name>
<dbReference type="Gene3D" id="3.30.40.10">
    <property type="entry name" value="Zinc/RING finger domain, C3HC4 (zinc finger)"/>
    <property type="match status" value="1"/>
</dbReference>
<organism evidence="6 7">
    <name type="scientific">Strigamia maritima</name>
    <name type="common">European centipede</name>
    <name type="synonym">Geophilus maritimus</name>
    <dbReference type="NCBI Taxonomy" id="126957"/>
    <lineage>
        <taxon>Eukaryota</taxon>
        <taxon>Metazoa</taxon>
        <taxon>Ecdysozoa</taxon>
        <taxon>Arthropoda</taxon>
        <taxon>Myriapoda</taxon>
        <taxon>Chilopoda</taxon>
        <taxon>Pleurostigmophora</taxon>
        <taxon>Geophilomorpha</taxon>
        <taxon>Linotaeniidae</taxon>
        <taxon>Strigamia</taxon>
    </lineage>
</organism>
<dbReference type="InterPro" id="IPR013083">
    <property type="entry name" value="Znf_RING/FYVE/PHD"/>
</dbReference>
<dbReference type="Pfam" id="PF11521">
    <property type="entry name" value="TFIIE-A_C"/>
    <property type="match status" value="1"/>
</dbReference>
<reference evidence="7" key="1">
    <citation type="submission" date="2011-05" db="EMBL/GenBank/DDBJ databases">
        <authorList>
            <person name="Richards S.R."/>
            <person name="Qu J."/>
            <person name="Jiang H."/>
            <person name="Jhangiani S.N."/>
            <person name="Agravi P."/>
            <person name="Goodspeed R."/>
            <person name="Gross S."/>
            <person name="Mandapat C."/>
            <person name="Jackson L."/>
            <person name="Mathew T."/>
            <person name="Pu L."/>
            <person name="Thornton R."/>
            <person name="Saada N."/>
            <person name="Wilczek-Boney K.B."/>
            <person name="Lee S."/>
            <person name="Kovar C."/>
            <person name="Wu Y."/>
            <person name="Scherer S.E."/>
            <person name="Worley K.C."/>
            <person name="Muzny D.M."/>
            <person name="Gibbs R."/>
        </authorList>
    </citation>
    <scope>NUCLEOTIDE SEQUENCE</scope>
    <source>
        <strain evidence="7">Brora</strain>
    </source>
</reference>
<dbReference type="eggNOG" id="KOG2593">
    <property type="taxonomic scope" value="Eukaryota"/>
</dbReference>
<evidence type="ECO:0000256" key="3">
    <source>
        <dbReference type="ARBA" id="ARBA00023163"/>
    </source>
</evidence>
<feature type="region of interest" description="Disordered" evidence="4">
    <location>
        <begin position="1"/>
        <end position="21"/>
    </location>
</feature>
<dbReference type="HOGENOM" id="CLU_051021_1_0_1"/>
<evidence type="ECO:0000313" key="7">
    <source>
        <dbReference type="Proteomes" id="UP000014500"/>
    </source>
</evidence>
<dbReference type="Proteomes" id="UP000014500">
    <property type="component" value="Unassembled WGS sequence"/>
</dbReference>
<keyword evidence="3" id="KW-0804">Transcription</keyword>
<evidence type="ECO:0000256" key="4">
    <source>
        <dbReference type="SAM" id="MobiDB-lite"/>
    </source>
</evidence>
<dbReference type="GO" id="GO:0006367">
    <property type="term" value="P:transcription initiation at RNA polymerase II promoter"/>
    <property type="evidence" value="ECO:0007669"/>
    <property type="project" value="InterPro"/>
</dbReference>
<dbReference type="GO" id="GO:0005673">
    <property type="term" value="C:transcription factor TFIIE complex"/>
    <property type="evidence" value="ECO:0007669"/>
    <property type="project" value="TreeGrafter"/>
</dbReference>
<protein>
    <recommendedName>
        <fullName evidence="5">HTH TFE/IIEalpha-type domain-containing protein</fullName>
    </recommendedName>
</protein>
<dbReference type="STRING" id="126957.T1II69"/>
<keyword evidence="2" id="KW-0805">Transcription regulation</keyword>
<dbReference type="PANTHER" id="PTHR13097:SF7">
    <property type="entry name" value="GENERAL TRANSCRIPTION FACTOR IIE SUBUNIT 1"/>
    <property type="match status" value="1"/>
</dbReference>